<protein>
    <submittedName>
        <fullName evidence="9">ECF subfamily RNA polymerase sigma-24 subunit</fullName>
    </submittedName>
</protein>
<dbReference type="InterPro" id="IPR036388">
    <property type="entry name" value="WH-like_DNA-bd_sf"/>
</dbReference>
<evidence type="ECO:0000256" key="4">
    <source>
        <dbReference type="ARBA" id="ARBA00023125"/>
    </source>
</evidence>
<dbReference type="InterPro" id="IPR013249">
    <property type="entry name" value="RNA_pol_sigma70_r4_t2"/>
</dbReference>
<feature type="region of interest" description="Disordered" evidence="6">
    <location>
        <begin position="241"/>
        <end position="293"/>
    </location>
</feature>
<keyword evidence="3" id="KW-0731">Sigma factor</keyword>
<feature type="compositionally biased region" description="Low complexity" evidence="6">
    <location>
        <begin position="17"/>
        <end position="39"/>
    </location>
</feature>
<dbReference type="SUPFAM" id="SSF88946">
    <property type="entry name" value="Sigma2 domain of RNA polymerase sigma factors"/>
    <property type="match status" value="1"/>
</dbReference>
<dbReference type="Pfam" id="PF08281">
    <property type="entry name" value="Sigma70_r4_2"/>
    <property type="match status" value="1"/>
</dbReference>
<dbReference type="Gene3D" id="1.10.10.10">
    <property type="entry name" value="Winged helix-like DNA-binding domain superfamily/Winged helix DNA-binding domain"/>
    <property type="match status" value="1"/>
</dbReference>
<organism evidence="9 10">
    <name type="scientific">Protofrankia coriariae</name>
    <dbReference type="NCBI Taxonomy" id="1562887"/>
    <lineage>
        <taxon>Bacteria</taxon>
        <taxon>Bacillati</taxon>
        <taxon>Actinomycetota</taxon>
        <taxon>Actinomycetes</taxon>
        <taxon>Frankiales</taxon>
        <taxon>Frankiaceae</taxon>
        <taxon>Protofrankia</taxon>
    </lineage>
</organism>
<dbReference type="Proteomes" id="UP000035425">
    <property type="component" value="Unassembled WGS sequence"/>
</dbReference>
<evidence type="ECO:0000256" key="2">
    <source>
        <dbReference type="ARBA" id="ARBA00023015"/>
    </source>
</evidence>
<gene>
    <name evidence="9" type="ORF">FrCorBMG51_15090</name>
</gene>
<comment type="caution">
    <text evidence="9">The sequence shown here is derived from an EMBL/GenBank/DDBJ whole genome shotgun (WGS) entry which is preliminary data.</text>
</comment>
<comment type="similarity">
    <text evidence="1">Belongs to the sigma-70 factor family. ECF subfamily.</text>
</comment>
<evidence type="ECO:0000256" key="1">
    <source>
        <dbReference type="ARBA" id="ARBA00010641"/>
    </source>
</evidence>
<keyword evidence="10" id="KW-1185">Reference proteome</keyword>
<feature type="region of interest" description="Disordered" evidence="6">
    <location>
        <begin position="1"/>
        <end position="84"/>
    </location>
</feature>
<dbReference type="InterPro" id="IPR013324">
    <property type="entry name" value="RNA_pol_sigma_r3/r4-like"/>
</dbReference>
<dbReference type="Pfam" id="PF04542">
    <property type="entry name" value="Sigma70_r2"/>
    <property type="match status" value="1"/>
</dbReference>
<dbReference type="InterPro" id="IPR013325">
    <property type="entry name" value="RNA_pol_sigma_r2"/>
</dbReference>
<evidence type="ECO:0000256" key="3">
    <source>
        <dbReference type="ARBA" id="ARBA00023082"/>
    </source>
</evidence>
<dbReference type="PANTHER" id="PTHR43133:SF50">
    <property type="entry name" value="ECF RNA POLYMERASE SIGMA FACTOR SIGM"/>
    <property type="match status" value="1"/>
</dbReference>
<keyword evidence="5" id="KW-0804">Transcription</keyword>
<feature type="compositionally biased region" description="Basic and acidic residues" evidence="6">
    <location>
        <begin position="279"/>
        <end position="293"/>
    </location>
</feature>
<dbReference type="NCBIfam" id="TIGR02983">
    <property type="entry name" value="SigE-fam_strep"/>
    <property type="match status" value="1"/>
</dbReference>
<evidence type="ECO:0000259" key="7">
    <source>
        <dbReference type="Pfam" id="PF04542"/>
    </source>
</evidence>
<reference evidence="9 10" key="1">
    <citation type="submission" date="2014-12" db="EMBL/GenBank/DDBJ databases">
        <title>Frankia sp. BMG5.1 draft genome.</title>
        <authorList>
            <person name="Gtari M."/>
            <person name="Ghodhbane-Gtari F."/>
            <person name="Nouioui I."/>
            <person name="Ktari A."/>
            <person name="Hezbri K."/>
            <person name="Mimouni W."/>
            <person name="Sbissi I."/>
            <person name="Ayari A."/>
            <person name="Yamanaka T."/>
            <person name="Normand P."/>
            <person name="Tisa L.S."/>
            <person name="Boudabous A."/>
        </authorList>
    </citation>
    <scope>NUCLEOTIDE SEQUENCE [LARGE SCALE GENOMIC DNA]</scope>
    <source>
        <strain evidence="9 10">BMG5.1</strain>
    </source>
</reference>
<evidence type="ECO:0000256" key="5">
    <source>
        <dbReference type="ARBA" id="ARBA00023163"/>
    </source>
</evidence>
<dbReference type="EMBL" id="JWIO01000024">
    <property type="protein sequence ID" value="KLL10865.1"/>
    <property type="molecule type" value="Genomic_DNA"/>
</dbReference>
<dbReference type="PANTHER" id="PTHR43133">
    <property type="entry name" value="RNA POLYMERASE ECF-TYPE SIGMA FACTO"/>
    <property type="match status" value="1"/>
</dbReference>
<dbReference type="InterPro" id="IPR039425">
    <property type="entry name" value="RNA_pol_sigma-70-like"/>
</dbReference>
<feature type="domain" description="RNA polymerase sigma factor 70 region 4 type 2" evidence="8">
    <location>
        <begin position="182"/>
        <end position="228"/>
    </location>
</feature>
<proteinExistence type="inferred from homology"/>
<sequence length="293" mass="31243">MERDGDTIEAGGAAGTSVVPADPVSPDAPVAPDDPVVPDGHVGDRARTRPAAVDGGPDGHDDPCTPHGPDSHGDPGGPGGPAAEFHAFFERHHRQLSRLAYLLTNDHDAADDITADAFTAAWRRWDRVRQADSPLAYLRRTVANMAASRLRRIMRERHGLGILGSLAETRSTDTDVPAVVDVRTALMSLAAGKRECLVLRYAFDLSEDETARTLGISVGTVKSQTSKGAGELERILLAGTRDNARGSARGPQAPPAADPVARLGRKHPEARKGLPRRRRDVDPRARLRGGEAT</sequence>
<evidence type="ECO:0000313" key="10">
    <source>
        <dbReference type="Proteomes" id="UP000035425"/>
    </source>
</evidence>
<dbReference type="SUPFAM" id="SSF88659">
    <property type="entry name" value="Sigma3 and sigma4 domains of RNA polymerase sigma factors"/>
    <property type="match status" value="1"/>
</dbReference>
<feature type="domain" description="RNA polymerase sigma-70 region 2" evidence="7">
    <location>
        <begin position="88"/>
        <end position="153"/>
    </location>
</feature>
<dbReference type="InterPro" id="IPR007627">
    <property type="entry name" value="RNA_pol_sigma70_r2"/>
</dbReference>
<name>A0ABR5F2G6_9ACTN</name>
<evidence type="ECO:0000313" key="9">
    <source>
        <dbReference type="EMBL" id="KLL10865.1"/>
    </source>
</evidence>
<evidence type="ECO:0000256" key="6">
    <source>
        <dbReference type="SAM" id="MobiDB-lite"/>
    </source>
</evidence>
<keyword evidence="2" id="KW-0805">Transcription regulation</keyword>
<dbReference type="InterPro" id="IPR014325">
    <property type="entry name" value="RNA_pol_sigma-E_actinobac"/>
</dbReference>
<dbReference type="InterPro" id="IPR014284">
    <property type="entry name" value="RNA_pol_sigma-70_dom"/>
</dbReference>
<evidence type="ECO:0000259" key="8">
    <source>
        <dbReference type="Pfam" id="PF08281"/>
    </source>
</evidence>
<dbReference type="Gene3D" id="1.10.1740.10">
    <property type="match status" value="1"/>
</dbReference>
<dbReference type="NCBIfam" id="TIGR02937">
    <property type="entry name" value="sigma70-ECF"/>
    <property type="match status" value="1"/>
</dbReference>
<keyword evidence="4" id="KW-0238">DNA-binding</keyword>
<feature type="compositionally biased region" description="Basic and acidic residues" evidence="6">
    <location>
        <begin position="57"/>
        <end position="73"/>
    </location>
</feature>
<accession>A0ABR5F2G6</accession>